<evidence type="ECO:0000313" key="2">
    <source>
        <dbReference type="EMBL" id="NHN57074.1"/>
    </source>
</evidence>
<name>A0A967B1H5_9MICO</name>
<feature type="transmembrane region" description="Helical" evidence="1">
    <location>
        <begin position="599"/>
        <end position="619"/>
    </location>
</feature>
<dbReference type="EMBL" id="JAAOIV010000012">
    <property type="protein sequence ID" value="NHN57074.1"/>
    <property type="molecule type" value="Genomic_DNA"/>
</dbReference>
<feature type="transmembrane region" description="Helical" evidence="1">
    <location>
        <begin position="362"/>
        <end position="384"/>
    </location>
</feature>
<proteinExistence type="predicted"/>
<feature type="transmembrane region" description="Helical" evidence="1">
    <location>
        <begin position="287"/>
        <end position="313"/>
    </location>
</feature>
<comment type="caution">
    <text evidence="2">The sequence shown here is derived from an EMBL/GenBank/DDBJ whole genome shotgun (WGS) entry which is preliminary data.</text>
</comment>
<feature type="transmembrane region" description="Helical" evidence="1">
    <location>
        <begin position="414"/>
        <end position="435"/>
    </location>
</feature>
<feature type="transmembrane region" description="Helical" evidence="1">
    <location>
        <begin position="333"/>
        <end position="350"/>
    </location>
</feature>
<feature type="transmembrane region" description="Helical" evidence="1">
    <location>
        <begin position="625"/>
        <end position="644"/>
    </location>
</feature>
<reference evidence="2" key="1">
    <citation type="submission" date="2020-03" db="EMBL/GenBank/DDBJ databases">
        <title>Draft sequencing of Calidifontibacter sp. DB0510.</title>
        <authorList>
            <person name="Kim D.-U."/>
        </authorList>
    </citation>
    <scope>NUCLEOTIDE SEQUENCE</scope>
    <source>
        <strain evidence="2">DB0510</strain>
    </source>
</reference>
<keyword evidence="3" id="KW-1185">Reference proteome</keyword>
<sequence length="662" mass="67445">MSASLLARSLARGGGRRDRHTGLLAVLAVGIGVAVLLLTLGANVALLERSDRTAWTRPVAAANPVAVQATSTAYLAGQPVTVVRLAATSTGATPAPPGLSAFPSPGSVWLSPALAADLADRPEANPFGPATGRLGGAGLTGPDQRVAVLGVRAGDPSLRTPVWQNQLAEADFSGAVPIRDFTGRPAASSDALRQYLTLGQIAAVLIVVPILTLLGAAARLGAGRRAQRLARLRLAGGSRRTVLGVAAVEAVTLGVTGSALGALLYAAATPAVAHLPVGGSSFFAGQLWVGVVPLVAVLLGATALFAVSMVLPLRRVLADPLGVTEQQRDRMPVWWRLLAGIAAFAGFALVTRRNGTESMAVIFGLAAVFAVIAALGPVVVHLLGSITVRRAKRRADAARLIAGRRLLDDPRSSFRAVSGVVMASFIAGFFALFAIGSGGTVWGSADRLEVAVPAATAQHDLQRASAALRSAGLPATLHEVDAGSLLFVDQARGDTAYLATTLPADRKAANRVRATLAAALPGAPAATGSDVGDREDRFARDFTRATAVVLIVGLLVAAASAGITAAAGVLDRRETYRRLWHAGVPVRVLDRSRVLEHTAPLVGCAGLAALAGIFAAAPVTAQQSSIGFGGIALLTGALAGGYLASRIALAASRRLLANAATH</sequence>
<dbReference type="AlphaFoldDB" id="A0A967B1H5"/>
<dbReference type="Proteomes" id="UP000744769">
    <property type="component" value="Unassembled WGS sequence"/>
</dbReference>
<dbReference type="RefSeq" id="WP_166197982.1">
    <property type="nucleotide sequence ID" value="NZ_JAAOIV010000012.1"/>
</dbReference>
<evidence type="ECO:0000313" key="3">
    <source>
        <dbReference type="Proteomes" id="UP000744769"/>
    </source>
</evidence>
<feature type="transmembrane region" description="Helical" evidence="1">
    <location>
        <begin position="242"/>
        <end position="267"/>
    </location>
</feature>
<keyword evidence="1" id="KW-1133">Transmembrane helix</keyword>
<keyword evidence="1" id="KW-0812">Transmembrane</keyword>
<gene>
    <name evidence="2" type="ORF">G9U51_14985</name>
</gene>
<evidence type="ECO:0000256" key="1">
    <source>
        <dbReference type="SAM" id="Phobius"/>
    </source>
</evidence>
<protein>
    <submittedName>
        <fullName evidence="2">ABC transporter permease</fullName>
    </submittedName>
</protein>
<feature type="transmembrane region" description="Helical" evidence="1">
    <location>
        <begin position="201"/>
        <end position="222"/>
    </location>
</feature>
<feature type="transmembrane region" description="Helical" evidence="1">
    <location>
        <begin position="547"/>
        <end position="570"/>
    </location>
</feature>
<organism evidence="2 3">
    <name type="scientific">Metallococcus carri</name>
    <dbReference type="NCBI Taxonomy" id="1656884"/>
    <lineage>
        <taxon>Bacteria</taxon>
        <taxon>Bacillati</taxon>
        <taxon>Actinomycetota</taxon>
        <taxon>Actinomycetes</taxon>
        <taxon>Micrococcales</taxon>
        <taxon>Dermacoccaceae</taxon>
        <taxon>Metallococcus</taxon>
    </lineage>
</organism>
<keyword evidence="1" id="KW-0472">Membrane</keyword>
<accession>A0A967B1H5</accession>
<feature type="transmembrane region" description="Helical" evidence="1">
    <location>
        <begin position="21"/>
        <end position="46"/>
    </location>
</feature>